<dbReference type="InterPro" id="IPR016181">
    <property type="entry name" value="Acyl_CoA_acyltransferase"/>
</dbReference>
<dbReference type="InterPro" id="IPR000182">
    <property type="entry name" value="GNAT_dom"/>
</dbReference>
<dbReference type="AlphaFoldDB" id="A0A508ALS8"/>
<protein>
    <submittedName>
        <fullName evidence="2">GNAT family N-acetyltransferase</fullName>
    </submittedName>
</protein>
<sequence>MAGDAPDAGSLRISTDPAKLDVDLIHHFLATQSTWARGIPRALVETSIRHSLCFGGFLGEGQVAFARVITDRATFANLVDVFVLPAFRGRAYATALMQAVDAHPDLQGLRRFTLATFDAHALYRRHGFTSPAAPATLMERYVPDIYARIAGTDAAEAGPGHAIA</sequence>
<dbReference type="SUPFAM" id="SSF55729">
    <property type="entry name" value="Acyl-CoA N-acyltransferases (Nat)"/>
    <property type="match status" value="1"/>
</dbReference>
<evidence type="ECO:0000313" key="2">
    <source>
        <dbReference type="EMBL" id="TQD46602.1"/>
    </source>
</evidence>
<dbReference type="RefSeq" id="WP_141518004.1">
    <property type="nucleotide sequence ID" value="NZ_VICE01000065.1"/>
</dbReference>
<dbReference type="PROSITE" id="PS51186">
    <property type="entry name" value="GNAT"/>
    <property type="match status" value="1"/>
</dbReference>
<dbReference type="GO" id="GO:0016747">
    <property type="term" value="F:acyltransferase activity, transferring groups other than amino-acyl groups"/>
    <property type="evidence" value="ECO:0007669"/>
    <property type="project" value="InterPro"/>
</dbReference>
<keyword evidence="2" id="KW-0808">Transferase</keyword>
<accession>A0A508ALS8</accession>
<name>A0A508ALS8_9GAMM</name>
<dbReference type="OrthoDB" id="3216107at2"/>
<dbReference type="PANTHER" id="PTHR43233">
    <property type="entry name" value="FAMILY N-ACETYLTRANSFERASE, PUTATIVE (AFU_ORTHOLOGUE AFUA_6G03350)-RELATED"/>
    <property type="match status" value="1"/>
</dbReference>
<reference evidence="2 3" key="1">
    <citation type="submission" date="2019-06" db="EMBL/GenBank/DDBJ databases">
        <title>Lysobacter alkalisoli sp. nov. isolated from saline soil.</title>
        <authorList>
            <person name="Sun J.-Q."/>
            <person name="Xu L."/>
        </authorList>
    </citation>
    <scope>NUCLEOTIDE SEQUENCE [LARGE SCALE GENOMIC DNA]</scope>
    <source>
        <strain evidence="2 3">JCM 31130</strain>
    </source>
</reference>
<comment type="caution">
    <text evidence="2">The sequence shown here is derived from an EMBL/GenBank/DDBJ whole genome shotgun (WGS) entry which is preliminary data.</text>
</comment>
<dbReference type="CDD" id="cd04301">
    <property type="entry name" value="NAT_SF"/>
    <property type="match status" value="1"/>
</dbReference>
<dbReference type="InterPro" id="IPR053144">
    <property type="entry name" value="Acetyltransferase_Butenolide"/>
</dbReference>
<dbReference type="Proteomes" id="UP000318212">
    <property type="component" value="Unassembled WGS sequence"/>
</dbReference>
<feature type="domain" description="N-acetyltransferase" evidence="1">
    <location>
        <begin position="11"/>
        <end position="152"/>
    </location>
</feature>
<organism evidence="2 3">
    <name type="scientific">Marilutibacter aestuarii</name>
    <dbReference type="NCBI Taxonomy" id="1706195"/>
    <lineage>
        <taxon>Bacteria</taxon>
        <taxon>Pseudomonadati</taxon>
        <taxon>Pseudomonadota</taxon>
        <taxon>Gammaproteobacteria</taxon>
        <taxon>Lysobacterales</taxon>
        <taxon>Lysobacteraceae</taxon>
        <taxon>Marilutibacter</taxon>
    </lineage>
</organism>
<dbReference type="Gene3D" id="3.40.630.30">
    <property type="match status" value="1"/>
</dbReference>
<evidence type="ECO:0000313" key="3">
    <source>
        <dbReference type="Proteomes" id="UP000318212"/>
    </source>
</evidence>
<evidence type="ECO:0000259" key="1">
    <source>
        <dbReference type="PROSITE" id="PS51186"/>
    </source>
</evidence>
<dbReference type="Pfam" id="PF13508">
    <property type="entry name" value="Acetyltransf_7"/>
    <property type="match status" value="1"/>
</dbReference>
<gene>
    <name evidence="2" type="ORF">FKV25_06620</name>
</gene>
<proteinExistence type="predicted"/>
<keyword evidence="3" id="KW-1185">Reference proteome</keyword>
<dbReference type="EMBL" id="VICE01000065">
    <property type="protein sequence ID" value="TQD46602.1"/>
    <property type="molecule type" value="Genomic_DNA"/>
</dbReference>
<dbReference type="PANTHER" id="PTHR43233:SF1">
    <property type="entry name" value="FAMILY N-ACETYLTRANSFERASE, PUTATIVE (AFU_ORTHOLOGUE AFUA_6G03350)-RELATED"/>
    <property type="match status" value="1"/>
</dbReference>